<dbReference type="InterPro" id="IPR001841">
    <property type="entry name" value="Znf_RING"/>
</dbReference>
<evidence type="ECO:0000259" key="6">
    <source>
        <dbReference type="PROSITE" id="PS50001"/>
    </source>
</evidence>
<dbReference type="SMART" id="SM00184">
    <property type="entry name" value="RING"/>
    <property type="match status" value="1"/>
</dbReference>
<dbReference type="SUPFAM" id="SSF57850">
    <property type="entry name" value="RING/U-box"/>
    <property type="match status" value="1"/>
</dbReference>
<name>A0AAV7JU33_9METZ</name>
<dbReference type="InterPro" id="IPR018957">
    <property type="entry name" value="Znf_C3HC4_RING-type"/>
</dbReference>
<evidence type="ECO:0000313" key="9">
    <source>
        <dbReference type="Proteomes" id="UP001165289"/>
    </source>
</evidence>
<dbReference type="SMART" id="SM00252">
    <property type="entry name" value="SH2"/>
    <property type="match status" value="1"/>
</dbReference>
<keyword evidence="8" id="KW-0675">Receptor</keyword>
<dbReference type="PROSITE" id="PS50089">
    <property type="entry name" value="ZF_RING_2"/>
    <property type="match status" value="1"/>
</dbReference>
<evidence type="ECO:0000256" key="2">
    <source>
        <dbReference type="ARBA" id="ARBA00022771"/>
    </source>
</evidence>
<feature type="domain" description="SH2" evidence="6">
    <location>
        <begin position="227"/>
        <end position="298"/>
    </location>
</feature>
<evidence type="ECO:0000259" key="7">
    <source>
        <dbReference type="PROSITE" id="PS50089"/>
    </source>
</evidence>
<keyword evidence="3" id="KW-0862">Zinc</keyword>
<keyword evidence="1" id="KW-0479">Metal-binding</keyword>
<dbReference type="SUPFAM" id="SSF55550">
    <property type="entry name" value="SH2 domain"/>
    <property type="match status" value="1"/>
</dbReference>
<dbReference type="InterPro" id="IPR013083">
    <property type="entry name" value="Znf_RING/FYVE/PHD"/>
</dbReference>
<dbReference type="Pfam" id="PF00097">
    <property type="entry name" value="zf-C3HC4"/>
    <property type="match status" value="1"/>
</dbReference>
<dbReference type="GO" id="GO:0043122">
    <property type="term" value="P:regulation of canonical NF-kappaB signal transduction"/>
    <property type="evidence" value="ECO:0007669"/>
    <property type="project" value="TreeGrafter"/>
</dbReference>
<dbReference type="Proteomes" id="UP001165289">
    <property type="component" value="Unassembled WGS sequence"/>
</dbReference>
<proteinExistence type="predicted"/>
<dbReference type="PRINTS" id="PR00401">
    <property type="entry name" value="SH2DOMAIN"/>
</dbReference>
<evidence type="ECO:0000256" key="5">
    <source>
        <dbReference type="PROSITE-ProRule" id="PRU00191"/>
    </source>
</evidence>
<feature type="domain" description="RING-type" evidence="7">
    <location>
        <begin position="34"/>
        <end position="76"/>
    </location>
</feature>
<dbReference type="PROSITE" id="PS50001">
    <property type="entry name" value="SH2"/>
    <property type="match status" value="1"/>
</dbReference>
<gene>
    <name evidence="8" type="ORF">LOD99_7203</name>
</gene>
<keyword evidence="2 4" id="KW-0863">Zinc-finger</keyword>
<dbReference type="GO" id="GO:0008270">
    <property type="term" value="F:zinc ion binding"/>
    <property type="evidence" value="ECO:0007669"/>
    <property type="project" value="UniProtKB-KW"/>
</dbReference>
<evidence type="ECO:0000313" key="8">
    <source>
        <dbReference type="EMBL" id="KAI6652185.1"/>
    </source>
</evidence>
<keyword evidence="5" id="KW-0727">SH2 domain</keyword>
<keyword evidence="9" id="KW-1185">Reference proteome</keyword>
<dbReference type="InterPro" id="IPR017907">
    <property type="entry name" value="Znf_RING_CS"/>
</dbReference>
<dbReference type="AlphaFoldDB" id="A0AAV7JU33"/>
<dbReference type="InterPro" id="IPR036860">
    <property type="entry name" value="SH2_dom_sf"/>
</dbReference>
<dbReference type="EMBL" id="JAKMXF010000299">
    <property type="protein sequence ID" value="KAI6652185.1"/>
    <property type="molecule type" value="Genomic_DNA"/>
</dbReference>
<evidence type="ECO:0000256" key="1">
    <source>
        <dbReference type="ARBA" id="ARBA00022723"/>
    </source>
</evidence>
<dbReference type="CDD" id="cd00173">
    <property type="entry name" value="SH2"/>
    <property type="match status" value="1"/>
</dbReference>
<dbReference type="PANTHER" id="PTHR10131:SF157">
    <property type="entry name" value="RECEPTOR-ASSOCIATED FACTOR, PUTATIVE-RELATED"/>
    <property type="match status" value="1"/>
</dbReference>
<accession>A0AAV7JU33</accession>
<protein>
    <submittedName>
        <fullName evidence="8">TNF receptor-associated factor 6</fullName>
    </submittedName>
</protein>
<evidence type="ECO:0000256" key="3">
    <source>
        <dbReference type="ARBA" id="ARBA00022833"/>
    </source>
</evidence>
<dbReference type="PROSITE" id="PS00518">
    <property type="entry name" value="ZF_RING_1"/>
    <property type="match status" value="1"/>
</dbReference>
<dbReference type="InterPro" id="IPR000980">
    <property type="entry name" value="SH2"/>
</dbReference>
<sequence length="446" mass="49659">MAEIESSKLLVDVGQIKGGYDADLFIEDVEQFICAICSGVCRETQQVSTCGHIFCRSCIGYIISHSGFSLKCPLDNVVISKQQVKDDVFIRRLINSFKVKCVLHERGCEWVGELDCVTKHLLSCSYSTSTSSATSSPIASPLPSCRPSVRSLPRLPSSRTEMPNRTNLQLSLDDEDYTEQIDEVIWGVVSSDNPPPLPPRFTPTTRGPSLPHIGTETSAVTPLDHPWYKEGMSRKEAEQHLLNFRIEGGFVVRPSMTRTSGNYSLSILYERQILHFRVQRKPDNTFILGQNVDMFLPLFLEPGTVIGDLDALTHPEFMQIQNAPYDLLQTGDSDKVSITSNLLTLLSVPISESVYVISISHLSGTLTLTLHFIINRDPYIPTITPGVVYLSIPETAVLGHTVQTFTCYNSSFDLSHVMLVEFYLQEMIGLFKISIGGEVSGYRNTH</sequence>
<dbReference type="Gene3D" id="3.30.505.10">
    <property type="entry name" value="SH2 domain"/>
    <property type="match status" value="1"/>
</dbReference>
<dbReference type="PANTHER" id="PTHR10131">
    <property type="entry name" value="TNF RECEPTOR ASSOCIATED FACTOR"/>
    <property type="match status" value="1"/>
</dbReference>
<dbReference type="Pfam" id="PF00017">
    <property type="entry name" value="SH2"/>
    <property type="match status" value="1"/>
</dbReference>
<evidence type="ECO:0000256" key="4">
    <source>
        <dbReference type="PROSITE-ProRule" id="PRU00175"/>
    </source>
</evidence>
<organism evidence="8 9">
    <name type="scientific">Oopsacas minuta</name>
    <dbReference type="NCBI Taxonomy" id="111878"/>
    <lineage>
        <taxon>Eukaryota</taxon>
        <taxon>Metazoa</taxon>
        <taxon>Porifera</taxon>
        <taxon>Hexactinellida</taxon>
        <taxon>Hexasterophora</taxon>
        <taxon>Lyssacinosida</taxon>
        <taxon>Leucopsacidae</taxon>
        <taxon>Oopsacas</taxon>
    </lineage>
</organism>
<comment type="caution">
    <text evidence="8">The sequence shown here is derived from an EMBL/GenBank/DDBJ whole genome shotgun (WGS) entry which is preliminary data.</text>
</comment>
<dbReference type="Gene3D" id="3.30.40.10">
    <property type="entry name" value="Zinc/RING finger domain, C3HC4 (zinc finger)"/>
    <property type="match status" value="1"/>
</dbReference>
<reference evidence="8 9" key="1">
    <citation type="journal article" date="2023" name="BMC Biol.">
        <title>The compact genome of the sponge Oopsacas minuta (Hexactinellida) is lacking key metazoan core genes.</title>
        <authorList>
            <person name="Santini S."/>
            <person name="Schenkelaars Q."/>
            <person name="Jourda C."/>
            <person name="Duchesne M."/>
            <person name="Belahbib H."/>
            <person name="Rocher C."/>
            <person name="Selva M."/>
            <person name="Riesgo A."/>
            <person name="Vervoort M."/>
            <person name="Leys S.P."/>
            <person name="Kodjabachian L."/>
            <person name="Le Bivic A."/>
            <person name="Borchiellini C."/>
            <person name="Claverie J.M."/>
            <person name="Renard E."/>
        </authorList>
    </citation>
    <scope>NUCLEOTIDE SEQUENCE [LARGE SCALE GENOMIC DNA]</scope>
    <source>
        <strain evidence="8">SPO-2</strain>
    </source>
</reference>